<keyword evidence="1" id="KW-1133">Transmembrane helix</keyword>
<gene>
    <name evidence="2" type="ORF">N479_25540</name>
</gene>
<comment type="caution">
    <text evidence="2">The sequence shown here is derived from an EMBL/GenBank/DDBJ whole genome shotgun (WGS) entry which is preliminary data.</text>
</comment>
<dbReference type="Pfam" id="PF09948">
    <property type="entry name" value="PpoB2"/>
    <property type="match status" value="1"/>
</dbReference>
<proteinExistence type="predicted"/>
<reference evidence="2 3" key="1">
    <citation type="journal article" date="2015" name="BMC Genomics">
        <title>Genome mining reveals unlocked bioactive potential of marine Gram-negative bacteria.</title>
        <authorList>
            <person name="Machado H."/>
            <person name="Sonnenschein E.C."/>
            <person name="Melchiorsen J."/>
            <person name="Gram L."/>
        </authorList>
    </citation>
    <scope>NUCLEOTIDE SEQUENCE [LARGE SCALE GENOMIC DNA]</scope>
    <source>
        <strain evidence="2 3">S4054</strain>
    </source>
</reference>
<feature type="transmembrane region" description="Helical" evidence="1">
    <location>
        <begin position="201"/>
        <end position="218"/>
    </location>
</feature>
<organism evidence="2 3">
    <name type="scientific">Pseudoalteromonas luteoviolacea S4054</name>
    <dbReference type="NCBI Taxonomy" id="1129367"/>
    <lineage>
        <taxon>Bacteria</taxon>
        <taxon>Pseudomonadati</taxon>
        <taxon>Pseudomonadota</taxon>
        <taxon>Gammaproteobacteria</taxon>
        <taxon>Alteromonadales</taxon>
        <taxon>Pseudoalteromonadaceae</taxon>
        <taxon>Pseudoalteromonas</taxon>
    </lineage>
</organism>
<feature type="transmembrane region" description="Helical" evidence="1">
    <location>
        <begin position="116"/>
        <end position="136"/>
    </location>
</feature>
<dbReference type="Proteomes" id="UP000033434">
    <property type="component" value="Unassembled WGS sequence"/>
</dbReference>
<dbReference type="AlphaFoldDB" id="A0A0F6AID8"/>
<dbReference type="EMBL" id="AUXW01000022">
    <property type="protein sequence ID" value="KKE85631.1"/>
    <property type="molecule type" value="Genomic_DNA"/>
</dbReference>
<dbReference type="InterPro" id="IPR018688">
    <property type="entry name" value="PpoB2-like"/>
</dbReference>
<evidence type="ECO:0000313" key="2">
    <source>
        <dbReference type="EMBL" id="KKE85631.1"/>
    </source>
</evidence>
<name>A0A0F6AID8_9GAMM</name>
<dbReference type="RefSeq" id="WP_052960830.1">
    <property type="nucleotide sequence ID" value="NZ_AUXW01000022.1"/>
</dbReference>
<evidence type="ECO:0000256" key="1">
    <source>
        <dbReference type="SAM" id="Phobius"/>
    </source>
</evidence>
<dbReference type="PATRIC" id="fig|1129367.4.peg.318"/>
<evidence type="ECO:0000313" key="3">
    <source>
        <dbReference type="Proteomes" id="UP000033434"/>
    </source>
</evidence>
<accession>A0A0F6AID8</accession>
<feature type="transmembrane region" description="Helical" evidence="1">
    <location>
        <begin position="76"/>
        <end position="95"/>
    </location>
</feature>
<feature type="transmembrane region" description="Helical" evidence="1">
    <location>
        <begin position="224"/>
        <end position="241"/>
    </location>
</feature>
<feature type="transmembrane region" description="Helical" evidence="1">
    <location>
        <begin position="37"/>
        <end position="56"/>
    </location>
</feature>
<keyword evidence="1" id="KW-0472">Membrane</keyword>
<sequence>MISQHDHKVNSLSQIVELSAKKVELALHIEHGYVRKFMYYFLFFVVLFVASWWMLIDHDRMMSAHQHMNHGPMSTSANALHLLWMILAMMLPMMAKHLVYIAKSLNKRHRLPAMMLFISCYSILWLSVLILVKYFVDYSVSSFQITYMNWQYIAALGFAFAWYWGNHSVLKQAKNLCGSKGVIQVYGAKVYSSCSIYSLKVWLYCFVECGLVMVSMVMVDQHSVGFMILITAILLYDNFLVITKWRSVSWLWLLVALGLIFDVL</sequence>
<evidence type="ECO:0008006" key="4">
    <source>
        <dbReference type="Google" id="ProtNLM"/>
    </source>
</evidence>
<protein>
    <recommendedName>
        <fullName evidence="4">DUF2182 domain-containing protein</fullName>
    </recommendedName>
</protein>
<keyword evidence="1" id="KW-0812">Transmembrane</keyword>
<feature type="transmembrane region" description="Helical" evidence="1">
    <location>
        <begin position="148"/>
        <end position="165"/>
    </location>
</feature>